<evidence type="ECO:0000313" key="2">
    <source>
        <dbReference type="EMBL" id="WGK94353.1"/>
    </source>
</evidence>
<keyword evidence="1" id="KW-0732">Signal</keyword>
<dbReference type="RefSeq" id="WP_264532921.1">
    <property type="nucleotide sequence ID" value="NZ_CP092332.1"/>
</dbReference>
<protein>
    <submittedName>
        <fullName evidence="2">Uncharacterized protein</fullName>
    </submittedName>
</protein>
<dbReference type="Pfam" id="PF19264">
    <property type="entry name" value="DUF5907"/>
    <property type="match status" value="2"/>
</dbReference>
<sequence>MKKIVLFIVLFATLQFQAQTSSGITYQAVIYNPSGQILPGNNQSDLVLSNKSICLRFSIIDINTQLEYQETISTQTDDFGMVNLIIGTGNQVGGYTSNFQTVVWDGANKKMKVEVDLTTSCSTFITISEQFFTTVPFSNYAKRADNVTGIVSITNGGTGATNIAGAKTNLGLNNVDNTSDLNKPISIATQSALNAEMLRATAAEMNLAANLTNEKNRAIAQEALKENGINKSSDSNLGTSDILFPTQNAVKTYVDNQISAGVIDASSSTKGKIKLAGDLSGTADAPLVPGLLYKENTISTGLTSQYWRGDKTWQTLDKSTVGLSNVDNTSDIDKPLSNASQLVLNTKENVSNKSTNILLGSSDSLYPTQNAVKTYVDSQLLLNSTPNATLTALGKIQLAGDLGGTANFPTVPGLVGKAPLLSPSFTGTPTAPTPSNGNNSTQIATTEFVSNAIATKQNILNNPITGVGSQNKLAKFQNTGSNLIDSQLFDNGTNIGIGTVSPASKLDVNGSVTNTTAHDASATTTIDFSQSNLAFTTASAGAFTLTNIKTGGTYTLAVQGATAGTSVFSATGFTFKYVNNGVTTANKHSLYTFLVMGTTVYVYLATGF</sequence>
<name>A0ABY8N5A3_9FLAO</name>
<feature type="signal peptide" evidence="1">
    <location>
        <begin position="1"/>
        <end position="18"/>
    </location>
</feature>
<accession>A0ABY8N5A3</accession>
<proteinExistence type="predicted"/>
<dbReference type="Proteomes" id="UP001232117">
    <property type="component" value="Chromosome"/>
</dbReference>
<dbReference type="EMBL" id="CP092332">
    <property type="protein sequence ID" value="WGK94353.1"/>
    <property type="molecule type" value="Genomic_DNA"/>
</dbReference>
<reference evidence="2 3" key="2">
    <citation type="submission" date="2023-06" db="EMBL/GenBank/DDBJ databases">
        <title>Complete Genome Sequence of Flavobacterium keumense K3R-10.</title>
        <authorList>
            <person name="Jeong H."/>
            <person name="Jhang S.Y."/>
            <person name="Kim J.N."/>
        </authorList>
    </citation>
    <scope>NUCLEOTIDE SEQUENCE [LARGE SCALE GENOMIC DNA]</scope>
    <source>
        <strain evidence="2 3">K3R-10</strain>
    </source>
</reference>
<keyword evidence="3" id="KW-1185">Reference proteome</keyword>
<evidence type="ECO:0000256" key="1">
    <source>
        <dbReference type="SAM" id="SignalP"/>
    </source>
</evidence>
<gene>
    <name evidence="2" type="ORF">MG292_09750</name>
</gene>
<dbReference type="InterPro" id="IPR045571">
    <property type="entry name" value="DUF5907"/>
</dbReference>
<feature type="chain" id="PRO_5045976540" evidence="1">
    <location>
        <begin position="19"/>
        <end position="608"/>
    </location>
</feature>
<reference evidence="2 3" key="1">
    <citation type="submission" date="2022-02" db="EMBL/GenBank/DDBJ databases">
        <authorList>
            <person name="Cha I.-T."/>
            <person name="Lee K.-E."/>
            <person name="Park S.-J."/>
        </authorList>
    </citation>
    <scope>NUCLEOTIDE SEQUENCE [LARGE SCALE GENOMIC DNA]</scope>
    <source>
        <strain evidence="2 3">K3R-10</strain>
    </source>
</reference>
<organism evidence="2 3">
    <name type="scientific">Flavobacterium keumense</name>
    <dbReference type="NCBI Taxonomy" id="1306518"/>
    <lineage>
        <taxon>Bacteria</taxon>
        <taxon>Pseudomonadati</taxon>
        <taxon>Bacteroidota</taxon>
        <taxon>Flavobacteriia</taxon>
        <taxon>Flavobacteriales</taxon>
        <taxon>Flavobacteriaceae</taxon>
        <taxon>Flavobacterium</taxon>
    </lineage>
</organism>
<evidence type="ECO:0000313" key="3">
    <source>
        <dbReference type="Proteomes" id="UP001232117"/>
    </source>
</evidence>